<dbReference type="WBParaSite" id="jg12804">
    <property type="protein sequence ID" value="jg12804"/>
    <property type="gene ID" value="jg12804"/>
</dbReference>
<name>A0A915CVY2_9BILA</name>
<organism evidence="1 2">
    <name type="scientific">Ditylenchus dipsaci</name>
    <dbReference type="NCBI Taxonomy" id="166011"/>
    <lineage>
        <taxon>Eukaryota</taxon>
        <taxon>Metazoa</taxon>
        <taxon>Ecdysozoa</taxon>
        <taxon>Nematoda</taxon>
        <taxon>Chromadorea</taxon>
        <taxon>Rhabditida</taxon>
        <taxon>Tylenchina</taxon>
        <taxon>Tylenchomorpha</taxon>
        <taxon>Sphaerularioidea</taxon>
        <taxon>Anguinidae</taxon>
        <taxon>Anguininae</taxon>
        <taxon>Ditylenchus</taxon>
    </lineage>
</organism>
<proteinExistence type="predicted"/>
<reference evidence="2" key="1">
    <citation type="submission" date="2022-11" db="UniProtKB">
        <authorList>
            <consortium name="WormBaseParasite"/>
        </authorList>
    </citation>
    <scope>IDENTIFICATION</scope>
</reference>
<evidence type="ECO:0000313" key="2">
    <source>
        <dbReference type="WBParaSite" id="jg12804"/>
    </source>
</evidence>
<dbReference type="AlphaFoldDB" id="A0A915CVY2"/>
<keyword evidence="1" id="KW-1185">Reference proteome</keyword>
<evidence type="ECO:0000313" key="1">
    <source>
        <dbReference type="Proteomes" id="UP000887574"/>
    </source>
</evidence>
<accession>A0A915CVY2</accession>
<dbReference type="Proteomes" id="UP000887574">
    <property type="component" value="Unplaced"/>
</dbReference>
<sequence length="74" mass="8346">MCTAAPSSGFMHVQAFARQPARPCGVNDWGMSVVNATPSNRHAHQHLLKQLKPRWKLLAVIHRIFSQCRLQIEA</sequence>
<protein>
    <submittedName>
        <fullName evidence="2">Uncharacterized protein</fullName>
    </submittedName>
</protein>